<evidence type="ECO:0000256" key="1">
    <source>
        <dbReference type="SAM" id="MobiDB-lite"/>
    </source>
</evidence>
<organism evidence="2 3">
    <name type="scientific">Vibrio owensii</name>
    <dbReference type="NCBI Taxonomy" id="696485"/>
    <lineage>
        <taxon>Bacteria</taxon>
        <taxon>Pseudomonadati</taxon>
        <taxon>Pseudomonadota</taxon>
        <taxon>Gammaproteobacteria</taxon>
        <taxon>Vibrionales</taxon>
        <taxon>Vibrionaceae</taxon>
        <taxon>Vibrio</taxon>
    </lineage>
</organism>
<accession>A0ABN5Q5Z7</accession>
<evidence type="ECO:0000313" key="2">
    <source>
        <dbReference type="EMBL" id="AYO15476.1"/>
    </source>
</evidence>
<protein>
    <submittedName>
        <fullName evidence="2">Uncharacterized protein</fullName>
    </submittedName>
</protein>
<evidence type="ECO:0000313" key="3">
    <source>
        <dbReference type="Proteomes" id="UP000272136"/>
    </source>
</evidence>
<proteinExistence type="predicted"/>
<gene>
    <name evidence="2" type="ORF">D0812_14115</name>
</gene>
<reference evidence="2 3" key="1">
    <citation type="submission" date="2018-10" db="EMBL/GenBank/DDBJ databases">
        <title>Whole Genome of Vibrio owensii strain 170502, isolated from Acute Hepatopancreatic Necrosis Disease (AHPND) shrimp.</title>
        <authorList>
            <person name="Yan M."/>
            <person name="Wang X."/>
            <person name="Wang Y."/>
        </authorList>
    </citation>
    <scope>NUCLEOTIDE SEQUENCE [LARGE SCALE GENOMIC DNA]</scope>
    <source>
        <strain evidence="2 3">1700302</strain>
    </source>
</reference>
<dbReference type="EMBL" id="CP033137">
    <property type="protein sequence ID" value="AYO15476.1"/>
    <property type="molecule type" value="Genomic_DNA"/>
</dbReference>
<keyword evidence="3" id="KW-1185">Reference proteome</keyword>
<name>A0ABN5Q5Z7_9VIBR</name>
<dbReference type="Proteomes" id="UP000272136">
    <property type="component" value="Chromosome 1"/>
</dbReference>
<feature type="region of interest" description="Disordered" evidence="1">
    <location>
        <begin position="1"/>
        <end position="43"/>
    </location>
</feature>
<sequence length="75" mass="9645">MDFNLQREEGKETRDERRETRDERRETRDERRETRDERRETRDERRETLLFYLSRDKFRQLLLELIIFQRIPLDS</sequence>